<protein>
    <recommendedName>
        <fullName evidence="3">RCC1-like domain-containing protein</fullName>
    </recommendedName>
</protein>
<organism evidence="4 5">
    <name type="scientific">[Myrmecia] bisecta</name>
    <dbReference type="NCBI Taxonomy" id="41462"/>
    <lineage>
        <taxon>Eukaryota</taxon>
        <taxon>Viridiplantae</taxon>
        <taxon>Chlorophyta</taxon>
        <taxon>core chlorophytes</taxon>
        <taxon>Trebouxiophyceae</taxon>
        <taxon>Trebouxiales</taxon>
        <taxon>Trebouxiaceae</taxon>
        <taxon>Myrmecia</taxon>
    </lineage>
</organism>
<keyword evidence="1" id="KW-0677">Repeat</keyword>
<evidence type="ECO:0000256" key="2">
    <source>
        <dbReference type="PROSITE-ProRule" id="PRU00235"/>
    </source>
</evidence>
<dbReference type="EMBL" id="JALJOR010000002">
    <property type="protein sequence ID" value="KAK9824201.1"/>
    <property type="molecule type" value="Genomic_DNA"/>
</dbReference>
<feature type="repeat" description="RCC1" evidence="2">
    <location>
        <begin position="34"/>
        <end position="85"/>
    </location>
</feature>
<dbReference type="PROSITE" id="PS50012">
    <property type="entry name" value="RCC1_3"/>
    <property type="match status" value="7"/>
</dbReference>
<dbReference type="PROSITE" id="PS00626">
    <property type="entry name" value="RCC1_2"/>
    <property type="match status" value="3"/>
</dbReference>
<name>A0AAW1QRJ6_9CHLO</name>
<keyword evidence="5" id="KW-1185">Reference proteome</keyword>
<dbReference type="PANTHER" id="PTHR22870:SF360">
    <property type="entry name" value="ULTRAVIOLET-B RECEPTOR UVR8"/>
    <property type="match status" value="1"/>
</dbReference>
<feature type="repeat" description="RCC1" evidence="2">
    <location>
        <begin position="295"/>
        <end position="346"/>
    </location>
</feature>
<dbReference type="Pfam" id="PF25390">
    <property type="entry name" value="WD40_RLD"/>
    <property type="match status" value="1"/>
</dbReference>
<feature type="repeat" description="RCC1" evidence="2">
    <location>
        <begin position="347"/>
        <end position="401"/>
    </location>
</feature>
<dbReference type="InterPro" id="IPR051210">
    <property type="entry name" value="Ub_ligase/GEF_domain"/>
</dbReference>
<dbReference type="Proteomes" id="UP001489004">
    <property type="component" value="Unassembled WGS sequence"/>
</dbReference>
<proteinExistence type="predicted"/>
<dbReference type="AlphaFoldDB" id="A0AAW1QRJ6"/>
<dbReference type="InterPro" id="IPR058923">
    <property type="entry name" value="RCC1-like_dom"/>
</dbReference>
<dbReference type="SUPFAM" id="SSF50985">
    <property type="entry name" value="RCC1/BLIP-II"/>
    <property type="match status" value="1"/>
</dbReference>
<comment type="caution">
    <text evidence="4">The sequence shown here is derived from an EMBL/GenBank/DDBJ whole genome shotgun (WGS) entry which is preliminary data.</text>
</comment>
<feature type="domain" description="RCC1-like" evidence="3">
    <location>
        <begin position="12"/>
        <end position="235"/>
    </location>
</feature>
<evidence type="ECO:0000313" key="4">
    <source>
        <dbReference type="EMBL" id="KAK9824201.1"/>
    </source>
</evidence>
<feature type="repeat" description="RCC1" evidence="2">
    <location>
        <begin position="191"/>
        <end position="242"/>
    </location>
</feature>
<evidence type="ECO:0000259" key="3">
    <source>
        <dbReference type="Pfam" id="PF25390"/>
    </source>
</evidence>
<dbReference type="PRINTS" id="PR00633">
    <property type="entry name" value="RCCNDNSATION"/>
</dbReference>
<evidence type="ECO:0000313" key="5">
    <source>
        <dbReference type="Proteomes" id="UP001489004"/>
    </source>
</evidence>
<feature type="repeat" description="RCC1" evidence="2">
    <location>
        <begin position="139"/>
        <end position="190"/>
    </location>
</feature>
<dbReference type="PANTHER" id="PTHR22870">
    <property type="entry name" value="REGULATOR OF CHROMOSOME CONDENSATION"/>
    <property type="match status" value="1"/>
</dbReference>
<dbReference type="InterPro" id="IPR009091">
    <property type="entry name" value="RCC1/BLIP-II"/>
</dbReference>
<dbReference type="Gene3D" id="2.130.10.30">
    <property type="entry name" value="Regulator of chromosome condensation 1/beta-lactamase-inhibitor protein II"/>
    <property type="match status" value="2"/>
</dbReference>
<gene>
    <name evidence="4" type="ORF">WJX72_008492</name>
</gene>
<feature type="repeat" description="RCC1" evidence="2">
    <location>
        <begin position="87"/>
        <end position="138"/>
    </location>
</feature>
<reference evidence="4 5" key="1">
    <citation type="journal article" date="2024" name="Nat. Commun.">
        <title>Phylogenomics reveals the evolutionary origins of lichenization in chlorophyte algae.</title>
        <authorList>
            <person name="Puginier C."/>
            <person name="Libourel C."/>
            <person name="Otte J."/>
            <person name="Skaloud P."/>
            <person name="Haon M."/>
            <person name="Grisel S."/>
            <person name="Petersen M."/>
            <person name="Berrin J.G."/>
            <person name="Delaux P.M."/>
            <person name="Dal Grande F."/>
            <person name="Keller J."/>
        </authorList>
    </citation>
    <scope>NUCLEOTIDE SEQUENCE [LARGE SCALE GENOMIC DNA]</scope>
    <source>
        <strain evidence="4 5">SAG 2043</strain>
    </source>
</reference>
<dbReference type="InterPro" id="IPR000408">
    <property type="entry name" value="Reg_chr_condens"/>
</dbReference>
<sequence>MTDPASTTEPAPEDIEVVSVGCGSSHSVALLSCDAVVSWGRGEDGQLGHGDADERLSAEAVHALQNAGATAVVCGAEYSVAICGKNNEVYSWGWGDFGRLGHGDCNDIFIPQPIAALSGLSVVRVACGDTHTLAVTDTGDLYSFGRNQNGQLGLGNTQDSLGPQLVQALKGDPATSIACGAEHTLVATASGEVYSWGWGRYGNLGDGERQDRWLPTRVTALSGHNIVTVCCGWRHSVALDNGGAIYTFGWSKYGQLGHGNFSDEALPKRVESLRDRQIRIVAGGWRHTVAADHNGQLHSWGWNKFGQLGIQSTVDAATPVMVADLASEDVVQLACGWRHTIAVTRAGQVYSWGRGVNGQLGHGDMRDLSAPKRVENLCKGSINPAKLTQTGQAASAYIPPSDRYAIVPDRHRNALNGGMAVPDILVQQAEAKRQRTAV</sequence>
<feature type="repeat" description="RCC1" evidence="2">
    <location>
        <begin position="243"/>
        <end position="294"/>
    </location>
</feature>
<dbReference type="Pfam" id="PF00415">
    <property type="entry name" value="RCC1"/>
    <property type="match status" value="3"/>
</dbReference>
<accession>A0AAW1QRJ6</accession>
<evidence type="ECO:0000256" key="1">
    <source>
        <dbReference type="ARBA" id="ARBA00022737"/>
    </source>
</evidence>